<accession>A0AAU8HYR2</accession>
<organism evidence="1">
    <name type="scientific">Rhizobium phage LG08</name>
    <dbReference type="NCBI Taxonomy" id="3129229"/>
    <lineage>
        <taxon>Viruses</taxon>
        <taxon>Duplodnaviria</taxon>
        <taxon>Heunggongvirae</taxon>
        <taxon>Uroviricota</taxon>
        <taxon>Caudoviricetes</taxon>
    </lineage>
</organism>
<name>A0AAU8HYR2_9CAUD</name>
<reference evidence="1" key="1">
    <citation type="submission" date="2024-03" db="EMBL/GenBank/DDBJ databases">
        <authorList>
            <person name="Chantapakul B."/>
            <person name="Wang S."/>
        </authorList>
    </citation>
    <scope>NUCLEOTIDE SEQUENCE</scope>
</reference>
<evidence type="ECO:0000313" key="1">
    <source>
        <dbReference type="EMBL" id="XCI77557.1"/>
    </source>
</evidence>
<proteinExistence type="predicted"/>
<sequence>MSCSLEVIFIFFSLSGEEEIIVDEVFLLHDSKTFVITKNGLITMDKDALHASAFTTSRIIPAIEFVDFELRNLEVCDGLLDPLDFFLGGVQVAESFDLFYHFMPRIWLECDRDRRDHSETRSNRR</sequence>
<dbReference type="EMBL" id="PP429226">
    <property type="protein sequence ID" value="XCI77557.1"/>
    <property type="molecule type" value="Genomic_DNA"/>
</dbReference>
<protein>
    <submittedName>
        <fullName evidence="1">Uncharacterized protein</fullName>
    </submittedName>
</protein>
<gene>
    <name evidence="1" type="ORF">LDCGVIBL_CDS0199</name>
</gene>